<reference evidence="2 3" key="1">
    <citation type="submission" date="2021-03" db="EMBL/GenBank/DDBJ databases">
        <title>Antimicrobial resistance genes in bacteria isolated from Japanese honey, and their potential for conferring macrolide and lincosamide resistance in the American foulbrood pathogen Paenibacillus larvae.</title>
        <authorList>
            <person name="Okamoto M."/>
            <person name="Kumagai M."/>
            <person name="Kanamori H."/>
            <person name="Takamatsu D."/>
        </authorList>
    </citation>
    <scope>NUCLEOTIDE SEQUENCE [LARGE SCALE GENOMIC DNA]</scope>
    <source>
        <strain evidence="2 3">J1TS3</strain>
    </source>
</reference>
<evidence type="ECO:0000256" key="1">
    <source>
        <dbReference type="SAM" id="Phobius"/>
    </source>
</evidence>
<keyword evidence="1" id="KW-0812">Transmembrane</keyword>
<dbReference type="Proteomes" id="UP000680279">
    <property type="component" value="Unassembled WGS sequence"/>
</dbReference>
<keyword evidence="3" id="KW-1185">Reference proteome</keyword>
<accession>A0ABQ4K9T2</accession>
<proteinExistence type="predicted"/>
<feature type="transmembrane region" description="Helical" evidence="1">
    <location>
        <begin position="21"/>
        <end position="41"/>
    </location>
</feature>
<keyword evidence="1" id="KW-1133">Transmembrane helix</keyword>
<evidence type="ECO:0000313" key="2">
    <source>
        <dbReference type="EMBL" id="GIN21903.1"/>
    </source>
</evidence>
<gene>
    <name evidence="2" type="ORF">J1TS3_30370</name>
</gene>
<protein>
    <submittedName>
        <fullName evidence="2">Uncharacterized protein</fullName>
    </submittedName>
</protein>
<organism evidence="2 3">
    <name type="scientific">Siminovitchia fordii</name>
    <dbReference type="NCBI Taxonomy" id="254759"/>
    <lineage>
        <taxon>Bacteria</taxon>
        <taxon>Bacillati</taxon>
        <taxon>Bacillota</taxon>
        <taxon>Bacilli</taxon>
        <taxon>Bacillales</taxon>
        <taxon>Bacillaceae</taxon>
        <taxon>Siminovitchia</taxon>
    </lineage>
</organism>
<name>A0ABQ4K9T2_9BACI</name>
<keyword evidence="1" id="KW-0472">Membrane</keyword>
<comment type="caution">
    <text evidence="2">The sequence shown here is derived from an EMBL/GenBank/DDBJ whole genome shotgun (WGS) entry which is preliminary data.</text>
</comment>
<evidence type="ECO:0000313" key="3">
    <source>
        <dbReference type="Proteomes" id="UP000680279"/>
    </source>
</evidence>
<sequence>MGGIQRIFQAVTVEQSMQMTMTCLSSFSGIVIMVFNLWNMFLYKFYNTLKLRVVWYKNLYTGEIKWRTI</sequence>
<dbReference type="EMBL" id="BOQT01000011">
    <property type="protein sequence ID" value="GIN21903.1"/>
    <property type="molecule type" value="Genomic_DNA"/>
</dbReference>